<dbReference type="SUPFAM" id="SSF48264">
    <property type="entry name" value="Cytochrome P450"/>
    <property type="match status" value="1"/>
</dbReference>
<accession>A0AAD8HS13</accession>
<reference evidence="4" key="1">
    <citation type="submission" date="2023-02" db="EMBL/GenBank/DDBJ databases">
        <title>Genome of toxic invasive species Heracleum sosnowskyi carries increased number of genes despite the absence of recent whole-genome duplications.</title>
        <authorList>
            <person name="Schelkunov M."/>
            <person name="Shtratnikova V."/>
            <person name="Makarenko M."/>
            <person name="Klepikova A."/>
            <person name="Omelchenko D."/>
            <person name="Novikova G."/>
            <person name="Obukhova E."/>
            <person name="Bogdanov V."/>
            <person name="Penin A."/>
            <person name="Logacheva M."/>
        </authorList>
    </citation>
    <scope>NUCLEOTIDE SEQUENCE</scope>
    <source>
        <strain evidence="4">Hsosn_3</strain>
        <tissue evidence="4">Leaf</tissue>
    </source>
</reference>
<comment type="caution">
    <text evidence="4">The sequence shown here is derived from an EMBL/GenBank/DDBJ whole genome shotgun (WGS) entry which is preliminary data.</text>
</comment>
<evidence type="ECO:0000313" key="5">
    <source>
        <dbReference type="Proteomes" id="UP001237642"/>
    </source>
</evidence>
<keyword evidence="1" id="KW-0479">Metal-binding</keyword>
<gene>
    <name evidence="4" type="ORF">POM88_037935</name>
</gene>
<dbReference type="AlphaFoldDB" id="A0AAD8HS13"/>
<keyword evidence="2" id="KW-0408">Iron</keyword>
<dbReference type="GO" id="GO:0004497">
    <property type="term" value="F:monooxygenase activity"/>
    <property type="evidence" value="ECO:0007669"/>
    <property type="project" value="InterPro"/>
</dbReference>
<dbReference type="InterPro" id="IPR036396">
    <property type="entry name" value="Cyt_P450_sf"/>
</dbReference>
<sequence>MQREDFTFPVTTENTNTKNYIDSKPWWSVTYSSTSSEKSVNKEAEDLEECYAGSQPSSCLGKKSFEDMKGGVGNYEDNMDLLWEDFNEETICRISCGLLEEPDMPSRRMAELGCTGAFKLAKSKGGRKPSAGVFTKVQNNLSVKEGKSTLKMCFELVFLDKKWLCSVMHRFVHEILKLKALKQYITSQKYTFDLAIRLFVDVVDVEHVARIFKHFTLVTTGLFSLPIDLPGTAYRRGIKGGKVVREELVKIITERRKEMMDKKAEKSSFTDSLSRILLMTDENEKCMSENEIGNNIVGLVLASYETTSTAVTFVLTTHKNPEYFPDPETFDPSRFKGKGPATTRNFDSDNGFYP</sequence>
<dbReference type="PANTHER" id="PTHR24286:SF53">
    <property type="entry name" value="BETA-AMYRIN 28-OXIDASE-LIKE"/>
    <property type="match status" value="1"/>
</dbReference>
<reference evidence="4" key="2">
    <citation type="submission" date="2023-05" db="EMBL/GenBank/DDBJ databases">
        <authorList>
            <person name="Schelkunov M.I."/>
        </authorList>
    </citation>
    <scope>NUCLEOTIDE SEQUENCE</scope>
    <source>
        <strain evidence="4">Hsosn_3</strain>
        <tissue evidence="4">Leaf</tissue>
    </source>
</reference>
<proteinExistence type="predicted"/>
<evidence type="ECO:0000256" key="1">
    <source>
        <dbReference type="ARBA" id="ARBA00022723"/>
    </source>
</evidence>
<keyword evidence="5" id="KW-1185">Reference proteome</keyword>
<dbReference type="GO" id="GO:0005506">
    <property type="term" value="F:iron ion binding"/>
    <property type="evidence" value="ECO:0007669"/>
    <property type="project" value="InterPro"/>
</dbReference>
<dbReference type="GO" id="GO:0020037">
    <property type="term" value="F:heme binding"/>
    <property type="evidence" value="ECO:0007669"/>
    <property type="project" value="InterPro"/>
</dbReference>
<dbReference type="GO" id="GO:0016705">
    <property type="term" value="F:oxidoreductase activity, acting on paired donors, with incorporation or reduction of molecular oxygen"/>
    <property type="evidence" value="ECO:0007669"/>
    <property type="project" value="InterPro"/>
</dbReference>
<evidence type="ECO:0000313" key="4">
    <source>
        <dbReference type="EMBL" id="KAK1371843.1"/>
    </source>
</evidence>
<dbReference type="InterPro" id="IPR001128">
    <property type="entry name" value="Cyt_P450"/>
</dbReference>
<name>A0AAD8HS13_9APIA</name>
<feature type="region of interest" description="Disordered" evidence="3">
    <location>
        <begin position="325"/>
        <end position="354"/>
    </location>
</feature>
<evidence type="ECO:0000256" key="3">
    <source>
        <dbReference type="SAM" id="MobiDB-lite"/>
    </source>
</evidence>
<dbReference type="PANTHER" id="PTHR24286">
    <property type="entry name" value="CYTOCHROME P450 26"/>
    <property type="match status" value="1"/>
</dbReference>
<protein>
    <recommendedName>
        <fullName evidence="6">Cytochrome P450</fullName>
    </recommendedName>
</protein>
<dbReference type="GO" id="GO:0016125">
    <property type="term" value="P:sterol metabolic process"/>
    <property type="evidence" value="ECO:0007669"/>
    <property type="project" value="TreeGrafter"/>
</dbReference>
<evidence type="ECO:0008006" key="6">
    <source>
        <dbReference type="Google" id="ProtNLM"/>
    </source>
</evidence>
<dbReference type="Gene3D" id="1.10.630.10">
    <property type="entry name" value="Cytochrome P450"/>
    <property type="match status" value="2"/>
</dbReference>
<organism evidence="4 5">
    <name type="scientific">Heracleum sosnowskyi</name>
    <dbReference type="NCBI Taxonomy" id="360622"/>
    <lineage>
        <taxon>Eukaryota</taxon>
        <taxon>Viridiplantae</taxon>
        <taxon>Streptophyta</taxon>
        <taxon>Embryophyta</taxon>
        <taxon>Tracheophyta</taxon>
        <taxon>Spermatophyta</taxon>
        <taxon>Magnoliopsida</taxon>
        <taxon>eudicotyledons</taxon>
        <taxon>Gunneridae</taxon>
        <taxon>Pentapetalae</taxon>
        <taxon>asterids</taxon>
        <taxon>campanulids</taxon>
        <taxon>Apiales</taxon>
        <taxon>Apiaceae</taxon>
        <taxon>Apioideae</taxon>
        <taxon>apioid superclade</taxon>
        <taxon>Tordylieae</taxon>
        <taxon>Tordyliinae</taxon>
        <taxon>Heracleum</taxon>
    </lineage>
</organism>
<dbReference type="EMBL" id="JAUIZM010000008">
    <property type="protein sequence ID" value="KAK1371843.1"/>
    <property type="molecule type" value="Genomic_DNA"/>
</dbReference>
<evidence type="ECO:0000256" key="2">
    <source>
        <dbReference type="ARBA" id="ARBA00023004"/>
    </source>
</evidence>
<dbReference type="Pfam" id="PF00067">
    <property type="entry name" value="p450"/>
    <property type="match status" value="1"/>
</dbReference>
<dbReference type="Proteomes" id="UP001237642">
    <property type="component" value="Unassembled WGS sequence"/>
</dbReference>